<evidence type="ECO:0000256" key="5">
    <source>
        <dbReference type="ARBA" id="ARBA00051722"/>
    </source>
</evidence>
<dbReference type="InterPro" id="IPR016195">
    <property type="entry name" value="Pol/histidinol_Pase-like"/>
</dbReference>
<dbReference type="InterPro" id="IPR016667">
    <property type="entry name" value="Caps_polysacc_synth_CpsB/CapC"/>
</dbReference>
<sequence>MLSEELLEYPIIDCHAHLLPDLDDGAAFWDDALIMARQAVQSGTQVMVMTPHFRQRRYDNHRKKILHQLDQFQYRLRKAAIPLTVLAGAEIAYDPAIPHLFDQGIVQSFADLRTHLLIELPFNDVPPEVDELLDQLSHRQITAIIAHPERCRPVQQAPSLLLRWRTQGVLFQLNGESLTGQAGPEAQACARQLLSMNLIDLIGSDAHHPMKRSASLAAARTDLLKHLPPAQVQAILYSNAAALLQITDPS</sequence>
<keyword evidence="3" id="KW-0378">Hydrolase</keyword>
<reference evidence="6 7" key="1">
    <citation type="submission" date="2019-03" db="EMBL/GenBank/DDBJ databases">
        <title>Genomic Encyclopedia of Type Strains, Phase IV (KMG-IV): sequencing the most valuable type-strain genomes for metagenomic binning, comparative biology and taxonomic classification.</title>
        <authorList>
            <person name="Goeker M."/>
        </authorList>
    </citation>
    <scope>NUCLEOTIDE SEQUENCE [LARGE SCALE GENOMIC DNA]</scope>
    <source>
        <strain evidence="6 7">DSM 11170</strain>
    </source>
</reference>
<protein>
    <recommendedName>
        <fullName evidence="2">protein-tyrosine-phosphatase</fullName>
        <ecNumber evidence="2">3.1.3.48</ecNumber>
    </recommendedName>
</protein>
<keyword evidence="4" id="KW-0904">Protein phosphatase</keyword>
<comment type="similarity">
    <text evidence="1">Belongs to the metallo-dependent hydrolases superfamily. CpsB/CapC family.</text>
</comment>
<dbReference type="Gene3D" id="3.20.20.140">
    <property type="entry name" value="Metal-dependent hydrolases"/>
    <property type="match status" value="1"/>
</dbReference>
<gene>
    <name evidence="6" type="ORF">EDD73_11342</name>
</gene>
<evidence type="ECO:0000256" key="1">
    <source>
        <dbReference type="ARBA" id="ARBA00005750"/>
    </source>
</evidence>
<comment type="catalytic activity">
    <reaction evidence="5">
        <text>O-phospho-L-tyrosyl-[protein] + H2O = L-tyrosyl-[protein] + phosphate</text>
        <dbReference type="Rhea" id="RHEA:10684"/>
        <dbReference type="Rhea" id="RHEA-COMP:10136"/>
        <dbReference type="Rhea" id="RHEA-COMP:20101"/>
        <dbReference type="ChEBI" id="CHEBI:15377"/>
        <dbReference type="ChEBI" id="CHEBI:43474"/>
        <dbReference type="ChEBI" id="CHEBI:46858"/>
        <dbReference type="ChEBI" id="CHEBI:61978"/>
        <dbReference type="EC" id="3.1.3.48"/>
    </reaction>
</comment>
<dbReference type="SUPFAM" id="SSF89550">
    <property type="entry name" value="PHP domain-like"/>
    <property type="match status" value="1"/>
</dbReference>
<dbReference type="EMBL" id="SLXT01000013">
    <property type="protein sequence ID" value="TCP63992.1"/>
    <property type="molecule type" value="Genomic_DNA"/>
</dbReference>
<evidence type="ECO:0000256" key="3">
    <source>
        <dbReference type="ARBA" id="ARBA00022801"/>
    </source>
</evidence>
<evidence type="ECO:0000256" key="2">
    <source>
        <dbReference type="ARBA" id="ARBA00013064"/>
    </source>
</evidence>
<name>A0A4R2RJH9_9FIRM</name>
<evidence type="ECO:0000313" key="7">
    <source>
        <dbReference type="Proteomes" id="UP000294813"/>
    </source>
</evidence>
<dbReference type="PANTHER" id="PTHR39181">
    <property type="entry name" value="TYROSINE-PROTEIN PHOSPHATASE YWQE"/>
    <property type="match status" value="1"/>
</dbReference>
<dbReference type="EC" id="3.1.3.48" evidence="2"/>
<dbReference type="GO" id="GO:0004725">
    <property type="term" value="F:protein tyrosine phosphatase activity"/>
    <property type="evidence" value="ECO:0007669"/>
    <property type="project" value="UniProtKB-EC"/>
</dbReference>
<dbReference type="PIRSF" id="PIRSF016557">
    <property type="entry name" value="Caps_synth_CpsB"/>
    <property type="match status" value="1"/>
</dbReference>
<organism evidence="6 7">
    <name type="scientific">Heliophilum fasciatum</name>
    <dbReference type="NCBI Taxonomy" id="35700"/>
    <lineage>
        <taxon>Bacteria</taxon>
        <taxon>Bacillati</taxon>
        <taxon>Bacillota</taxon>
        <taxon>Clostridia</taxon>
        <taxon>Eubacteriales</taxon>
        <taxon>Heliobacteriaceae</taxon>
        <taxon>Heliophilum</taxon>
    </lineage>
</organism>
<evidence type="ECO:0000313" key="6">
    <source>
        <dbReference type="EMBL" id="TCP63992.1"/>
    </source>
</evidence>
<evidence type="ECO:0000256" key="4">
    <source>
        <dbReference type="ARBA" id="ARBA00022912"/>
    </source>
</evidence>
<dbReference type="GO" id="GO:0030145">
    <property type="term" value="F:manganese ion binding"/>
    <property type="evidence" value="ECO:0007669"/>
    <property type="project" value="InterPro"/>
</dbReference>
<proteinExistence type="inferred from homology"/>
<dbReference type="PANTHER" id="PTHR39181:SF1">
    <property type="entry name" value="TYROSINE-PROTEIN PHOSPHATASE YWQE"/>
    <property type="match status" value="1"/>
</dbReference>
<dbReference type="Proteomes" id="UP000294813">
    <property type="component" value="Unassembled WGS sequence"/>
</dbReference>
<dbReference type="AlphaFoldDB" id="A0A4R2RJH9"/>
<dbReference type="Pfam" id="PF19567">
    <property type="entry name" value="CpsB_CapC"/>
    <property type="match status" value="1"/>
</dbReference>
<keyword evidence="7" id="KW-1185">Reference proteome</keyword>
<accession>A0A4R2RJH9</accession>
<comment type="caution">
    <text evidence="6">The sequence shown here is derived from an EMBL/GenBank/DDBJ whole genome shotgun (WGS) entry which is preliminary data.</text>
</comment>